<organism evidence="3 4">
    <name type="scientific">Xenoophorus captivus</name>
    <dbReference type="NCBI Taxonomy" id="1517983"/>
    <lineage>
        <taxon>Eukaryota</taxon>
        <taxon>Metazoa</taxon>
        <taxon>Chordata</taxon>
        <taxon>Craniata</taxon>
        <taxon>Vertebrata</taxon>
        <taxon>Euteleostomi</taxon>
        <taxon>Actinopterygii</taxon>
        <taxon>Neopterygii</taxon>
        <taxon>Teleostei</taxon>
        <taxon>Neoteleostei</taxon>
        <taxon>Acanthomorphata</taxon>
        <taxon>Ovalentaria</taxon>
        <taxon>Atherinomorphae</taxon>
        <taxon>Cyprinodontiformes</taxon>
        <taxon>Goodeidae</taxon>
        <taxon>Xenoophorus</taxon>
    </lineage>
</organism>
<keyword evidence="2" id="KW-0732">Signal</keyword>
<reference evidence="3 4" key="1">
    <citation type="submission" date="2021-06" db="EMBL/GenBank/DDBJ databases">
        <authorList>
            <person name="Palmer J.M."/>
        </authorList>
    </citation>
    <scope>NUCLEOTIDE SEQUENCE [LARGE SCALE GENOMIC DNA]</scope>
    <source>
        <strain evidence="3 4">XC_2019</strain>
        <tissue evidence="3">Muscle</tissue>
    </source>
</reference>
<comment type="caution">
    <text evidence="3">The sequence shown here is derived from an EMBL/GenBank/DDBJ whole genome shotgun (WGS) entry which is preliminary data.</text>
</comment>
<protein>
    <submittedName>
        <fullName evidence="3">Uncharacterized protein</fullName>
    </submittedName>
</protein>
<proteinExistence type="predicted"/>
<name>A0ABV0RD23_9TELE</name>
<evidence type="ECO:0000256" key="2">
    <source>
        <dbReference type="SAM" id="SignalP"/>
    </source>
</evidence>
<feature type="compositionally biased region" description="Basic and acidic residues" evidence="1">
    <location>
        <begin position="123"/>
        <end position="144"/>
    </location>
</feature>
<evidence type="ECO:0000256" key="1">
    <source>
        <dbReference type="SAM" id="MobiDB-lite"/>
    </source>
</evidence>
<evidence type="ECO:0000313" key="4">
    <source>
        <dbReference type="Proteomes" id="UP001434883"/>
    </source>
</evidence>
<accession>A0ABV0RD23</accession>
<feature type="compositionally biased region" description="Basic and acidic residues" evidence="1">
    <location>
        <begin position="161"/>
        <end position="173"/>
    </location>
</feature>
<feature type="compositionally biased region" description="Low complexity" evidence="1">
    <location>
        <begin position="85"/>
        <end position="95"/>
    </location>
</feature>
<dbReference type="EMBL" id="JAHRIN010042480">
    <property type="protein sequence ID" value="MEQ2206041.1"/>
    <property type="molecule type" value="Genomic_DNA"/>
</dbReference>
<feature type="signal peptide" evidence="2">
    <location>
        <begin position="1"/>
        <end position="19"/>
    </location>
</feature>
<keyword evidence="4" id="KW-1185">Reference proteome</keyword>
<gene>
    <name evidence="3" type="ORF">XENOCAPTIV_021513</name>
</gene>
<feature type="chain" id="PRO_5046631829" evidence="2">
    <location>
        <begin position="20"/>
        <end position="205"/>
    </location>
</feature>
<feature type="region of interest" description="Disordered" evidence="1">
    <location>
        <begin position="75"/>
        <end position="95"/>
    </location>
</feature>
<evidence type="ECO:0000313" key="3">
    <source>
        <dbReference type="EMBL" id="MEQ2206041.1"/>
    </source>
</evidence>
<dbReference type="Proteomes" id="UP001434883">
    <property type="component" value="Unassembled WGS sequence"/>
</dbReference>
<feature type="region of interest" description="Disordered" evidence="1">
    <location>
        <begin position="122"/>
        <end position="205"/>
    </location>
</feature>
<sequence>MFWYRLLVVHLARLYSLQADPATYCNEPDGEMGFSEAVFMRPETLSLRLDLILAEVFLQGLPAGSAPTETAMISPVLSPSEEPNTTLSVSSDSVSLPTQVEVQPLSVATELTKKLNEVTLEDVVDKKQEEQKPGKNDSPPEAKVEPSGGTAVRGPVSKQPEIAKEDGPQDLRVFELNSDSGKSTPSNNGKKGTVSSRIMLPVTGH</sequence>
<feature type="compositionally biased region" description="Polar residues" evidence="1">
    <location>
        <begin position="177"/>
        <end position="196"/>
    </location>
</feature>